<dbReference type="InterPro" id="IPR010987">
    <property type="entry name" value="Glutathione-S-Trfase_C-like"/>
</dbReference>
<evidence type="ECO:0000256" key="3">
    <source>
        <dbReference type="ARBA" id="ARBA00022679"/>
    </source>
</evidence>
<reference evidence="7 8" key="1">
    <citation type="journal article" date="2019" name="Sci. Rep.">
        <title>Comparative genomics of chytrid fungi reveal insights into the obligate biotrophic and pathogenic lifestyle of Synchytrium endobioticum.</title>
        <authorList>
            <person name="van de Vossenberg B.T.L.H."/>
            <person name="Warris S."/>
            <person name="Nguyen H.D.T."/>
            <person name="van Gent-Pelzer M.P.E."/>
            <person name="Joly D.L."/>
            <person name="van de Geest H.C."/>
            <person name="Bonants P.J.M."/>
            <person name="Smith D.S."/>
            <person name="Levesque C.A."/>
            <person name="van der Lee T.A.J."/>
        </authorList>
    </citation>
    <scope>NUCLEOTIDE SEQUENCE [LARGE SCALE GENOMIC DNA]</scope>
    <source>
        <strain evidence="7 8">CBS 809.83</strain>
    </source>
</reference>
<dbReference type="SUPFAM" id="SSF52833">
    <property type="entry name" value="Thioredoxin-like"/>
    <property type="match status" value="1"/>
</dbReference>
<dbReference type="GO" id="GO:0043295">
    <property type="term" value="F:glutathione binding"/>
    <property type="evidence" value="ECO:0007669"/>
    <property type="project" value="TreeGrafter"/>
</dbReference>
<dbReference type="SFLD" id="SFLDG00358">
    <property type="entry name" value="Main_(cytGST)"/>
    <property type="match status" value="1"/>
</dbReference>
<organism evidence="7 8">
    <name type="scientific">Powellomyces hirtus</name>
    <dbReference type="NCBI Taxonomy" id="109895"/>
    <lineage>
        <taxon>Eukaryota</taxon>
        <taxon>Fungi</taxon>
        <taxon>Fungi incertae sedis</taxon>
        <taxon>Chytridiomycota</taxon>
        <taxon>Chytridiomycota incertae sedis</taxon>
        <taxon>Chytridiomycetes</taxon>
        <taxon>Spizellomycetales</taxon>
        <taxon>Powellomycetaceae</taxon>
        <taxon>Powellomyces</taxon>
    </lineage>
</organism>
<proteinExistence type="inferred from homology"/>
<evidence type="ECO:0000256" key="4">
    <source>
        <dbReference type="ARBA" id="ARBA00047960"/>
    </source>
</evidence>
<dbReference type="CDD" id="cd03053">
    <property type="entry name" value="GST_N_Phi"/>
    <property type="match status" value="1"/>
</dbReference>
<dbReference type="PROSITE" id="PS50404">
    <property type="entry name" value="GST_NTER"/>
    <property type="match status" value="1"/>
</dbReference>
<evidence type="ECO:0000256" key="1">
    <source>
        <dbReference type="ARBA" id="ARBA00010128"/>
    </source>
</evidence>
<evidence type="ECO:0000259" key="6">
    <source>
        <dbReference type="PROSITE" id="PS50405"/>
    </source>
</evidence>
<comment type="caution">
    <text evidence="7">The sequence shown here is derived from an EMBL/GenBank/DDBJ whole genome shotgun (WGS) entry which is preliminary data.</text>
</comment>
<dbReference type="InterPro" id="IPR040079">
    <property type="entry name" value="Glutathione_S-Trfase"/>
</dbReference>
<dbReference type="FunFam" id="1.20.1050.10:FF:000004">
    <property type="entry name" value="Glutathione S-transferase F2"/>
    <property type="match status" value="1"/>
</dbReference>
<name>A0A507E4H0_9FUNG</name>
<dbReference type="InterPro" id="IPR034347">
    <property type="entry name" value="GST_Phi_C"/>
</dbReference>
<feature type="domain" description="GST C-terminal" evidence="6">
    <location>
        <begin position="89"/>
        <end position="214"/>
    </location>
</feature>
<dbReference type="EMBL" id="QEAQ01000043">
    <property type="protein sequence ID" value="TPX58018.1"/>
    <property type="molecule type" value="Genomic_DNA"/>
</dbReference>
<dbReference type="FunFam" id="3.40.30.10:FF:000016">
    <property type="entry name" value="Glutathione S-transferase F2"/>
    <property type="match status" value="1"/>
</dbReference>
<dbReference type="AlphaFoldDB" id="A0A507E4H0"/>
<dbReference type="InterPro" id="IPR004046">
    <property type="entry name" value="GST_C"/>
</dbReference>
<accession>A0A507E4H0</accession>
<dbReference type="SFLD" id="SFLDG01154">
    <property type="entry name" value="Main.5:_Phi-like"/>
    <property type="match status" value="1"/>
</dbReference>
<protein>
    <recommendedName>
        <fullName evidence="2">glutathione transferase</fullName>
        <ecNumber evidence="2">2.5.1.18</ecNumber>
    </recommendedName>
</protein>
<dbReference type="SUPFAM" id="SSF47616">
    <property type="entry name" value="GST C-terminal domain-like"/>
    <property type="match status" value="1"/>
</dbReference>
<dbReference type="GO" id="GO:0009636">
    <property type="term" value="P:response to toxic substance"/>
    <property type="evidence" value="ECO:0007669"/>
    <property type="project" value="UniProtKB-ARBA"/>
</dbReference>
<dbReference type="CDD" id="cd03187">
    <property type="entry name" value="GST_C_Phi"/>
    <property type="match status" value="1"/>
</dbReference>
<dbReference type="GO" id="GO:0006749">
    <property type="term" value="P:glutathione metabolic process"/>
    <property type="evidence" value="ECO:0007669"/>
    <property type="project" value="TreeGrafter"/>
</dbReference>
<dbReference type="SFLD" id="SFLDS00019">
    <property type="entry name" value="Glutathione_Transferase_(cytos"/>
    <property type="match status" value="1"/>
</dbReference>
<evidence type="ECO:0000313" key="8">
    <source>
        <dbReference type="Proteomes" id="UP000318582"/>
    </source>
</evidence>
<dbReference type="EC" id="2.5.1.18" evidence="2"/>
<dbReference type="GO" id="GO:0005737">
    <property type="term" value="C:cytoplasm"/>
    <property type="evidence" value="ECO:0007669"/>
    <property type="project" value="TreeGrafter"/>
</dbReference>
<feature type="domain" description="GST N-terminal" evidence="5">
    <location>
        <begin position="1"/>
        <end position="82"/>
    </location>
</feature>
<dbReference type="InterPro" id="IPR004045">
    <property type="entry name" value="Glutathione_S-Trfase_N"/>
</dbReference>
<dbReference type="GO" id="GO:0004364">
    <property type="term" value="F:glutathione transferase activity"/>
    <property type="evidence" value="ECO:0007669"/>
    <property type="project" value="UniProtKB-EC"/>
</dbReference>
<dbReference type="Pfam" id="PF00043">
    <property type="entry name" value="GST_C"/>
    <property type="match status" value="1"/>
</dbReference>
<dbReference type="InterPro" id="IPR036249">
    <property type="entry name" value="Thioredoxin-like_sf"/>
</dbReference>
<dbReference type="Proteomes" id="UP000318582">
    <property type="component" value="Unassembled WGS sequence"/>
</dbReference>
<comment type="catalytic activity">
    <reaction evidence="4">
        <text>RX + glutathione = an S-substituted glutathione + a halide anion + H(+)</text>
        <dbReference type="Rhea" id="RHEA:16437"/>
        <dbReference type="ChEBI" id="CHEBI:15378"/>
        <dbReference type="ChEBI" id="CHEBI:16042"/>
        <dbReference type="ChEBI" id="CHEBI:17792"/>
        <dbReference type="ChEBI" id="CHEBI:57925"/>
        <dbReference type="ChEBI" id="CHEBI:90779"/>
        <dbReference type="EC" id="2.5.1.18"/>
    </reaction>
</comment>
<dbReference type="PROSITE" id="PS50405">
    <property type="entry name" value="GST_CTER"/>
    <property type="match status" value="1"/>
</dbReference>
<evidence type="ECO:0000256" key="2">
    <source>
        <dbReference type="ARBA" id="ARBA00012452"/>
    </source>
</evidence>
<dbReference type="Gene3D" id="1.20.1050.10">
    <property type="match status" value="1"/>
</dbReference>
<gene>
    <name evidence="7" type="ORF">PhCBS80983_g03439</name>
</gene>
<comment type="similarity">
    <text evidence="1">Belongs to the GST superfamily. Phi family.</text>
</comment>
<sequence length="214" mass="23898">MVVKIHGMAMSTCTQRVATALREKNVPFEIVPIDFAKGQHKGPEHLKIQPFGQVPVMEDDGFFLFESRAIVRYIANKYKDQGTRLIPTDLKGAALVEQWASVEVADFDPYASAIVFEKVFKGMFGLGEADESKVKELRSKLDAKLDVYEKILSTRSYLAGEEVSFADLFHLPYGSLLTPAGHGDAITSRPNVKAWFDRLSARQSWKETQAAAQQ</sequence>
<evidence type="ECO:0000313" key="7">
    <source>
        <dbReference type="EMBL" id="TPX58018.1"/>
    </source>
</evidence>
<keyword evidence="8" id="KW-1185">Reference proteome</keyword>
<dbReference type="InterPro" id="IPR036282">
    <property type="entry name" value="Glutathione-S-Trfase_C_sf"/>
</dbReference>
<keyword evidence="3" id="KW-0808">Transferase</keyword>
<dbReference type="STRING" id="109895.A0A507E4H0"/>
<dbReference type="Gene3D" id="3.40.30.10">
    <property type="entry name" value="Glutaredoxin"/>
    <property type="match status" value="1"/>
</dbReference>
<dbReference type="PANTHER" id="PTHR43900:SF3">
    <property type="entry name" value="GLUTATHIONE S-TRANSFERASE RHO"/>
    <property type="match status" value="1"/>
</dbReference>
<dbReference type="Pfam" id="PF02798">
    <property type="entry name" value="GST_N"/>
    <property type="match status" value="1"/>
</dbReference>
<dbReference type="PANTHER" id="PTHR43900">
    <property type="entry name" value="GLUTATHIONE S-TRANSFERASE RHO"/>
    <property type="match status" value="1"/>
</dbReference>
<evidence type="ECO:0000259" key="5">
    <source>
        <dbReference type="PROSITE" id="PS50404"/>
    </source>
</evidence>